<dbReference type="SMART" id="SM00022">
    <property type="entry name" value="PLAc"/>
    <property type="match status" value="1"/>
</dbReference>
<comment type="similarity">
    <text evidence="1 9">Belongs to the lysophospholipase family.</text>
</comment>
<dbReference type="SUPFAM" id="SSF52151">
    <property type="entry name" value="FabD/lysophospholipase-like"/>
    <property type="match status" value="1"/>
</dbReference>
<dbReference type="OrthoDB" id="4084751at2759"/>
<evidence type="ECO:0000313" key="13">
    <source>
        <dbReference type="Proteomes" id="UP000054144"/>
    </source>
</evidence>
<dbReference type="InterPro" id="IPR016035">
    <property type="entry name" value="Acyl_Trfase/lysoPLipase"/>
</dbReference>
<gene>
    <name evidence="12" type="ORF">FISHEDRAFT_50797</name>
</gene>
<evidence type="ECO:0000256" key="3">
    <source>
        <dbReference type="ARBA" id="ARBA00022729"/>
    </source>
</evidence>
<proteinExistence type="inferred from homology"/>
<keyword evidence="3 10" id="KW-0732">Signal</keyword>
<keyword evidence="13" id="KW-1185">Reference proteome</keyword>
<dbReference type="Proteomes" id="UP000054144">
    <property type="component" value="Unassembled WGS sequence"/>
</dbReference>
<sequence>MIVLLAAFGVALAAAASSHADDASVLYTPVVQECSDNFTLIRNVASGTSQSLSPQESAYVYARRSQVLPSAWSAYLSNVEATGLDLPDYVSDILSNTSYNSGPNLGIATSGGGYRAAIFGAGVLSALDGRNVSAVTAGTGGLLQAATYLAGLSGGSWLVSSLVQADAPIIPAIAFGVDNTGADDAATITAGYQGWLAQYSFLNPFSSHLKNVKYVDQLFDELNGKAAAGFPVTFTDLWARAVSRHFLNGTAGGDFLSKNMSHGAGITFSSFARQAAFESYEAPFPIILADLLSQNGNSSTILAGNYIPLTNPIFEFNIYEMGSYDPGLSAFTPTEYLGSTNTTTCVTNFDQGSFLFATSSNIYNEYNTTNGLLSSPIGTYIQKLQTYHETSFEIDAAAYPNPFYGVQSFIDSDETYLTMVDGGEDGEVIPFQPLLVKARDIDVIIAIDASGSGANNYANGDSLVVTQTRVSDYYSDTYAFPPVPTSADIIVAENLTTRPTFFGCDSDVDVPLVIYIANGGPPRDGSTPATNTTTGDNVYSTDELVTMLDQSFTVATQGYPADADELVDLDWAACLACAIVDRARARGEVEESRRSGLIRRTTQRSGICSTCFDRYCWSD</sequence>
<keyword evidence="6 8" id="KW-0443">Lipid metabolism</keyword>
<evidence type="ECO:0000256" key="5">
    <source>
        <dbReference type="ARBA" id="ARBA00022963"/>
    </source>
</evidence>
<evidence type="ECO:0000256" key="7">
    <source>
        <dbReference type="ARBA" id="ARBA00023180"/>
    </source>
</evidence>
<dbReference type="GO" id="GO:0004622">
    <property type="term" value="F:phosphatidylcholine lysophospholipase activity"/>
    <property type="evidence" value="ECO:0007669"/>
    <property type="project" value="UniProtKB-EC"/>
</dbReference>
<evidence type="ECO:0000256" key="9">
    <source>
        <dbReference type="RuleBase" id="RU362103"/>
    </source>
</evidence>
<dbReference type="GO" id="GO:0046475">
    <property type="term" value="P:glycerophospholipid catabolic process"/>
    <property type="evidence" value="ECO:0007669"/>
    <property type="project" value="TreeGrafter"/>
</dbReference>
<evidence type="ECO:0000256" key="1">
    <source>
        <dbReference type="ARBA" id="ARBA00008780"/>
    </source>
</evidence>
<dbReference type="PANTHER" id="PTHR10728:SF33">
    <property type="entry name" value="LYSOPHOSPHOLIPASE 1-RELATED"/>
    <property type="match status" value="1"/>
</dbReference>
<dbReference type="InterPro" id="IPR002642">
    <property type="entry name" value="LysoPLipase_cat_dom"/>
</dbReference>
<feature type="signal peptide" evidence="10">
    <location>
        <begin position="1"/>
        <end position="15"/>
    </location>
</feature>
<evidence type="ECO:0000256" key="10">
    <source>
        <dbReference type="SAM" id="SignalP"/>
    </source>
</evidence>
<comment type="catalytic activity">
    <reaction evidence="9">
        <text>a 1-acyl-sn-glycero-3-phosphocholine + H2O = sn-glycerol 3-phosphocholine + a fatty acid + H(+)</text>
        <dbReference type="Rhea" id="RHEA:15177"/>
        <dbReference type="ChEBI" id="CHEBI:15377"/>
        <dbReference type="ChEBI" id="CHEBI:15378"/>
        <dbReference type="ChEBI" id="CHEBI:16870"/>
        <dbReference type="ChEBI" id="CHEBI:28868"/>
        <dbReference type="ChEBI" id="CHEBI:58168"/>
        <dbReference type="EC" id="3.1.1.5"/>
    </reaction>
</comment>
<dbReference type="Gene3D" id="3.40.1090.10">
    <property type="entry name" value="Cytosolic phospholipase A2 catalytic domain"/>
    <property type="match status" value="1"/>
</dbReference>
<protein>
    <recommendedName>
        <fullName evidence="2 9">Lysophospholipase</fullName>
        <ecNumber evidence="2 9">3.1.1.5</ecNumber>
    </recommendedName>
</protein>
<name>A0A0D7A1N2_9AGAR</name>
<dbReference type="EMBL" id="KN882067">
    <property type="protein sequence ID" value="KIY44728.1"/>
    <property type="molecule type" value="Genomic_DNA"/>
</dbReference>
<evidence type="ECO:0000313" key="12">
    <source>
        <dbReference type="EMBL" id="KIY44728.1"/>
    </source>
</evidence>
<evidence type="ECO:0000256" key="8">
    <source>
        <dbReference type="PROSITE-ProRule" id="PRU00555"/>
    </source>
</evidence>
<keyword evidence="4 8" id="KW-0378">Hydrolase</keyword>
<feature type="domain" description="PLA2c" evidence="11">
    <location>
        <begin position="33"/>
        <end position="619"/>
    </location>
</feature>
<dbReference type="GO" id="GO:0005829">
    <property type="term" value="C:cytosol"/>
    <property type="evidence" value="ECO:0007669"/>
    <property type="project" value="TreeGrafter"/>
</dbReference>
<dbReference type="PANTHER" id="PTHR10728">
    <property type="entry name" value="CYTOSOLIC PHOSPHOLIPASE A2"/>
    <property type="match status" value="1"/>
</dbReference>
<dbReference type="GO" id="GO:0004623">
    <property type="term" value="F:phospholipase A2 activity"/>
    <property type="evidence" value="ECO:0007669"/>
    <property type="project" value="TreeGrafter"/>
</dbReference>
<dbReference type="AlphaFoldDB" id="A0A0D7A1N2"/>
<dbReference type="EC" id="3.1.1.5" evidence="2 9"/>
<accession>A0A0D7A1N2</accession>
<feature type="chain" id="PRO_5013130817" description="Lysophospholipase" evidence="10">
    <location>
        <begin position="16"/>
        <end position="619"/>
    </location>
</feature>
<organism evidence="12 13">
    <name type="scientific">Fistulina hepatica ATCC 64428</name>
    <dbReference type="NCBI Taxonomy" id="1128425"/>
    <lineage>
        <taxon>Eukaryota</taxon>
        <taxon>Fungi</taxon>
        <taxon>Dikarya</taxon>
        <taxon>Basidiomycota</taxon>
        <taxon>Agaricomycotina</taxon>
        <taxon>Agaricomycetes</taxon>
        <taxon>Agaricomycetidae</taxon>
        <taxon>Agaricales</taxon>
        <taxon>Fistulinaceae</taxon>
        <taxon>Fistulina</taxon>
    </lineage>
</organism>
<reference evidence="12 13" key="1">
    <citation type="journal article" date="2015" name="Fungal Genet. Biol.">
        <title>Evolution of novel wood decay mechanisms in Agaricales revealed by the genome sequences of Fistulina hepatica and Cylindrobasidium torrendii.</title>
        <authorList>
            <person name="Floudas D."/>
            <person name="Held B.W."/>
            <person name="Riley R."/>
            <person name="Nagy L.G."/>
            <person name="Koehler G."/>
            <person name="Ransdell A.S."/>
            <person name="Younus H."/>
            <person name="Chow J."/>
            <person name="Chiniquy J."/>
            <person name="Lipzen A."/>
            <person name="Tritt A."/>
            <person name="Sun H."/>
            <person name="Haridas S."/>
            <person name="LaButti K."/>
            <person name="Ohm R.A."/>
            <person name="Kues U."/>
            <person name="Blanchette R.A."/>
            <person name="Grigoriev I.V."/>
            <person name="Minto R.E."/>
            <person name="Hibbett D.S."/>
        </authorList>
    </citation>
    <scope>NUCLEOTIDE SEQUENCE [LARGE SCALE GENOMIC DNA]</scope>
    <source>
        <strain evidence="12 13">ATCC 64428</strain>
    </source>
</reference>
<evidence type="ECO:0000259" key="11">
    <source>
        <dbReference type="PROSITE" id="PS51210"/>
    </source>
</evidence>
<evidence type="ECO:0000256" key="2">
    <source>
        <dbReference type="ARBA" id="ARBA00013274"/>
    </source>
</evidence>
<keyword evidence="5 8" id="KW-0442">Lipid degradation</keyword>
<dbReference type="PROSITE" id="PS51210">
    <property type="entry name" value="PLA2C"/>
    <property type="match status" value="1"/>
</dbReference>
<evidence type="ECO:0000256" key="4">
    <source>
        <dbReference type="ARBA" id="ARBA00022801"/>
    </source>
</evidence>
<keyword evidence="7" id="KW-0325">Glycoprotein</keyword>
<dbReference type="Pfam" id="PF01735">
    <property type="entry name" value="PLA2_B"/>
    <property type="match status" value="1"/>
</dbReference>
<evidence type="ECO:0000256" key="6">
    <source>
        <dbReference type="ARBA" id="ARBA00023098"/>
    </source>
</evidence>